<dbReference type="Proteomes" id="UP000257032">
    <property type="component" value="Unassembled WGS sequence"/>
</dbReference>
<dbReference type="EMBL" id="QTLC01000048">
    <property type="protein sequence ID" value="RDY70342.1"/>
    <property type="molecule type" value="Genomic_DNA"/>
</dbReference>
<dbReference type="RefSeq" id="WP_115894514.1">
    <property type="nucleotide sequence ID" value="NZ_QTLC01000048.1"/>
</dbReference>
<evidence type="ECO:0000256" key="1">
    <source>
        <dbReference type="SAM" id="Phobius"/>
    </source>
</evidence>
<accession>A0A3D8VM09</accession>
<protein>
    <submittedName>
        <fullName evidence="2">Uncharacterized protein</fullName>
    </submittedName>
</protein>
<feature type="transmembrane region" description="Helical" evidence="1">
    <location>
        <begin position="48"/>
        <end position="67"/>
    </location>
</feature>
<keyword evidence="1" id="KW-0472">Membrane</keyword>
<dbReference type="AlphaFoldDB" id="A0A3D8VM09"/>
<organism evidence="2 3">
    <name type="scientific">Halobacillus trueperi</name>
    <dbReference type="NCBI Taxonomy" id="156205"/>
    <lineage>
        <taxon>Bacteria</taxon>
        <taxon>Bacillati</taxon>
        <taxon>Bacillota</taxon>
        <taxon>Bacilli</taxon>
        <taxon>Bacillales</taxon>
        <taxon>Bacillaceae</taxon>
        <taxon>Halobacillus</taxon>
    </lineage>
</organism>
<evidence type="ECO:0000313" key="2">
    <source>
        <dbReference type="EMBL" id="RDY70342.1"/>
    </source>
</evidence>
<proteinExistence type="predicted"/>
<gene>
    <name evidence="2" type="ORF">DXT76_13840</name>
</gene>
<reference evidence="2 3" key="1">
    <citation type="submission" date="2018-08" db="EMBL/GenBank/DDBJ databases">
        <title>Genome sequence of strict halophilic Halobacillus trueperi SS1 isolated from Lunsu, a salty water body of North West Himalayas.</title>
        <authorList>
            <person name="Gupta S."/>
            <person name="Sharma P."/>
            <person name="Dev K."/>
            <person name="Baumler D."/>
            <person name="Sourirajan A."/>
        </authorList>
    </citation>
    <scope>NUCLEOTIDE SEQUENCE [LARGE SCALE GENOMIC DNA]</scope>
    <source>
        <strain evidence="2 3">SS1</strain>
    </source>
</reference>
<comment type="caution">
    <text evidence="2">The sequence shown here is derived from an EMBL/GenBank/DDBJ whole genome shotgun (WGS) entry which is preliminary data.</text>
</comment>
<sequence length="68" mass="7061">MDIITGWVGGKIKEGMADLLAEYIAVSPLFIGVSIGVYALLNMFSKGLAKLGVAGVFIYGGALVVMLP</sequence>
<name>A0A3D8VM09_9BACI</name>
<keyword evidence="1" id="KW-1133">Transmembrane helix</keyword>
<keyword evidence="1" id="KW-0812">Transmembrane</keyword>
<evidence type="ECO:0000313" key="3">
    <source>
        <dbReference type="Proteomes" id="UP000257032"/>
    </source>
</evidence>
<feature type="transmembrane region" description="Helical" evidence="1">
    <location>
        <begin position="20"/>
        <end position="41"/>
    </location>
</feature>